<reference evidence="2 3" key="1">
    <citation type="submission" date="2016-10" db="EMBL/GenBank/DDBJ databases">
        <authorList>
            <person name="de Groot N.N."/>
        </authorList>
    </citation>
    <scope>NUCLEOTIDE SEQUENCE [LARGE SCALE GENOMIC DNA]</scope>
    <source>
        <strain evidence="2 3">OK461</strain>
    </source>
</reference>
<accession>A0A1I2WX94</accession>
<dbReference type="RefSeq" id="WP_075033440.1">
    <property type="nucleotide sequence ID" value="NZ_FONR01000040.1"/>
</dbReference>
<organism evidence="2 3">
    <name type="scientific">Streptomyces mirabilis</name>
    <dbReference type="NCBI Taxonomy" id="68239"/>
    <lineage>
        <taxon>Bacteria</taxon>
        <taxon>Bacillati</taxon>
        <taxon>Actinomycetota</taxon>
        <taxon>Actinomycetes</taxon>
        <taxon>Kitasatosporales</taxon>
        <taxon>Streptomycetaceae</taxon>
        <taxon>Streptomyces</taxon>
    </lineage>
</organism>
<evidence type="ECO:0000259" key="1">
    <source>
        <dbReference type="SMART" id="SM00860"/>
    </source>
</evidence>
<dbReference type="SUPFAM" id="SSF160631">
    <property type="entry name" value="SMI1/KNR4-like"/>
    <property type="match status" value="1"/>
</dbReference>
<sequence>MDTQTGWAEVRARVTALVEDRYRTRGWGPPQHPVFEPVLTATEIAEVEAQYGIELPKEYRTFLAEVGAGGPGPEFELTSLRRVDGKWAWVWEDGDPIPLDPSEPFVETEEWADQQLATLRAAGCEPTTRDKDDDYLDDYRKVFGDAADRVWHEQRDRGAILISDNGCGMTSWLIIVGPHRGELRDRNVGTNPPYIPFVDVHGNRHNFHTWYLEWLERSEREALGSWDDGSDPQ</sequence>
<gene>
    <name evidence="2" type="ORF">SAMN02787118_14024</name>
</gene>
<proteinExistence type="predicted"/>
<dbReference type="InterPro" id="IPR018958">
    <property type="entry name" value="Knr4/Smi1-like_dom"/>
</dbReference>
<evidence type="ECO:0000313" key="3">
    <source>
        <dbReference type="Proteomes" id="UP000181942"/>
    </source>
</evidence>
<feature type="domain" description="Knr4/Smi1-like" evidence="1">
    <location>
        <begin position="37"/>
        <end position="217"/>
    </location>
</feature>
<protein>
    <submittedName>
        <fullName evidence="2">SMI1 / KNR4 family (SUKH-1)</fullName>
    </submittedName>
</protein>
<dbReference type="Gene3D" id="3.40.1580.10">
    <property type="entry name" value="SMI1/KNR4-like"/>
    <property type="match status" value="1"/>
</dbReference>
<dbReference type="AlphaFoldDB" id="A0A1I2WX94"/>
<dbReference type="Pfam" id="PF09346">
    <property type="entry name" value="SMI1_KNR4"/>
    <property type="match status" value="1"/>
</dbReference>
<dbReference type="InterPro" id="IPR037883">
    <property type="entry name" value="Knr4/Smi1-like_sf"/>
</dbReference>
<dbReference type="SMART" id="SM00860">
    <property type="entry name" value="SMI1_KNR4"/>
    <property type="match status" value="1"/>
</dbReference>
<dbReference type="Proteomes" id="UP000181942">
    <property type="component" value="Unassembled WGS sequence"/>
</dbReference>
<evidence type="ECO:0000313" key="2">
    <source>
        <dbReference type="EMBL" id="SFH05056.1"/>
    </source>
</evidence>
<name>A0A1I2WX94_9ACTN</name>
<dbReference type="EMBL" id="FONR01000040">
    <property type="protein sequence ID" value="SFH05056.1"/>
    <property type="molecule type" value="Genomic_DNA"/>
</dbReference>